<keyword evidence="1" id="KW-0614">Plasmid</keyword>
<proteinExistence type="predicted"/>
<dbReference type="AlphaFoldDB" id="V5YNH7"/>
<reference evidence="1" key="1">
    <citation type="journal article" date="2014" name="Microbiology">
        <title>A 2,4-dichlorophenoxyacetic acid degradation plasmid pM7012 discloses distribution of an unclassified megaplasmid group across bacterial species.</title>
        <authorList>
            <person name="Sakai Y."/>
            <person name="Ogawa N."/>
            <person name="Shimomura Y."/>
            <person name="Fujii T."/>
        </authorList>
    </citation>
    <scope>NUCLEOTIDE SEQUENCE</scope>
    <source>
        <strain evidence="1">M701</strain>
    </source>
</reference>
<evidence type="ECO:0000313" key="1">
    <source>
        <dbReference type="EMBL" id="BAO18814.1"/>
    </source>
</evidence>
<accession>V5YNH7</accession>
<reference evidence="1" key="2">
    <citation type="submission" date="2024-06" db="EMBL/GenBank/DDBJ databases">
        <authorList>
            <person name="Sakai Y."/>
            <person name="Fujii T."/>
        </authorList>
    </citation>
    <scope>NUCLEOTIDE SEQUENCE</scope>
    <source>
        <strain evidence="1">M701</strain>
        <plasmid evidence="1">pM7012</plasmid>
    </source>
</reference>
<geneLocation type="plasmid" evidence="1">
    <name>pM7012</name>
</geneLocation>
<protein>
    <submittedName>
        <fullName evidence="1">Uncharacterized protein</fullName>
    </submittedName>
</protein>
<dbReference type="RefSeq" id="WP_023842357.1">
    <property type="nucleotide sequence ID" value="NC_022995.1"/>
</dbReference>
<dbReference type="EMBL" id="AB853026">
    <property type="protein sequence ID" value="BAO18814.1"/>
    <property type="molecule type" value="Genomic_DNA"/>
</dbReference>
<sequence length="151" mass="17401">MTSFADRIDAPISATQRAQLKRDASDLYGTAKRKGNTLDRWDHGQEAPAARDHFELGCWLYYFTQCYRSGHDTLELRIDIVRRLFLAGLHSPGYKFFTVFDFGERQFDSIFEQGDAKQVIEGLRVFLGSEEVRKGFEYFGWPLDGDQAALF</sequence>
<name>V5YNH7_9BURK</name>
<organism evidence="1">
    <name type="scientific">Burkholderia sp. M701</name>
    <dbReference type="NCBI Taxonomy" id="326454"/>
    <lineage>
        <taxon>Bacteria</taxon>
        <taxon>Pseudomonadati</taxon>
        <taxon>Pseudomonadota</taxon>
        <taxon>Betaproteobacteria</taxon>
        <taxon>Burkholderiales</taxon>
        <taxon>Burkholderiaceae</taxon>
        <taxon>Burkholderia</taxon>
    </lineage>
</organism>